<organism evidence="3 4">
    <name type="scientific">Rhodococcus oxybenzonivorans</name>
    <dbReference type="NCBI Taxonomy" id="1990687"/>
    <lineage>
        <taxon>Bacteria</taxon>
        <taxon>Bacillati</taxon>
        <taxon>Actinomycetota</taxon>
        <taxon>Actinomycetes</taxon>
        <taxon>Mycobacteriales</taxon>
        <taxon>Nocardiaceae</taxon>
        <taxon>Rhodococcus</taxon>
    </lineage>
</organism>
<evidence type="ECO:0000259" key="2">
    <source>
        <dbReference type="Pfam" id="PF04909"/>
    </source>
</evidence>
<dbReference type="GO" id="GO:0019748">
    <property type="term" value="P:secondary metabolic process"/>
    <property type="evidence" value="ECO:0007669"/>
    <property type="project" value="TreeGrafter"/>
</dbReference>
<dbReference type="GO" id="GO:0016831">
    <property type="term" value="F:carboxy-lyase activity"/>
    <property type="evidence" value="ECO:0007669"/>
    <property type="project" value="InterPro"/>
</dbReference>
<dbReference type="AlphaFoldDB" id="A0AAE4UZ27"/>
<dbReference type="Gene3D" id="3.20.20.140">
    <property type="entry name" value="Metal-dependent hydrolases"/>
    <property type="match status" value="1"/>
</dbReference>
<keyword evidence="1" id="KW-0456">Lyase</keyword>
<evidence type="ECO:0000313" key="3">
    <source>
        <dbReference type="EMBL" id="MDV7265435.1"/>
    </source>
</evidence>
<protein>
    <submittedName>
        <fullName evidence="3">Amidohydrolase family protein</fullName>
    </submittedName>
</protein>
<dbReference type="EMBL" id="JAWLUP010000025">
    <property type="protein sequence ID" value="MDV7265435.1"/>
    <property type="molecule type" value="Genomic_DNA"/>
</dbReference>
<evidence type="ECO:0000256" key="1">
    <source>
        <dbReference type="ARBA" id="ARBA00023239"/>
    </source>
</evidence>
<proteinExistence type="predicted"/>
<name>A0AAE4UZ27_9NOCA</name>
<dbReference type="InterPro" id="IPR032465">
    <property type="entry name" value="ACMSD"/>
</dbReference>
<feature type="domain" description="Amidohydrolase-related" evidence="2">
    <location>
        <begin position="95"/>
        <end position="298"/>
    </location>
</feature>
<reference evidence="3" key="1">
    <citation type="submission" date="2023-10" db="EMBL/GenBank/DDBJ databases">
        <title>Development of a sustainable strategy for remediation of hydrocarbon-contaminated territories based on the waste exchange concept.</title>
        <authorList>
            <person name="Krivoruchko A."/>
        </authorList>
    </citation>
    <scope>NUCLEOTIDE SEQUENCE</scope>
    <source>
        <strain evidence="3">IEGM 68</strain>
    </source>
</reference>
<gene>
    <name evidence="3" type="ORF">R4315_12865</name>
</gene>
<evidence type="ECO:0000313" key="4">
    <source>
        <dbReference type="Proteomes" id="UP001185863"/>
    </source>
</evidence>
<accession>A0AAE4UZ27</accession>
<dbReference type="InterPro" id="IPR032466">
    <property type="entry name" value="Metal_Hydrolase"/>
</dbReference>
<dbReference type="RefSeq" id="WP_317744390.1">
    <property type="nucleotide sequence ID" value="NZ_JAWLUP010000025.1"/>
</dbReference>
<dbReference type="GO" id="GO:0016787">
    <property type="term" value="F:hydrolase activity"/>
    <property type="evidence" value="ECO:0007669"/>
    <property type="project" value="InterPro"/>
</dbReference>
<dbReference type="Proteomes" id="UP001185863">
    <property type="component" value="Unassembled WGS sequence"/>
</dbReference>
<dbReference type="InterPro" id="IPR006680">
    <property type="entry name" value="Amidohydro-rel"/>
</dbReference>
<comment type="caution">
    <text evidence="3">The sequence shown here is derived from an EMBL/GenBank/DDBJ whole genome shotgun (WGS) entry which is preliminary data.</text>
</comment>
<dbReference type="Pfam" id="PF04909">
    <property type="entry name" value="Amidohydro_2"/>
    <property type="match status" value="1"/>
</dbReference>
<dbReference type="PANTHER" id="PTHR21240">
    <property type="entry name" value="2-AMINO-3-CARBOXYLMUCONATE-6-SEMIALDEHYDE DECARBOXYLASE"/>
    <property type="match status" value="1"/>
</dbReference>
<sequence length="339" mass="36292">MTMLDLHTHVVPARTPFLSRLSSADPRWARLEPAGETGDVLVAGRAFRTVRRVAWDLDVRRAAVETSGRTGQLLSAMPELLAPWAPPDQGLDYARAFNDWLASEIARHHGFFTGLGIVPLRDPDKAAAVLTEIAESGLLGVEVPSTPPIAPLHAPAWAGFLDEAERLGLLVFVHAVGGTAAADYPHPMAANGVVFPANIGMAVGGLISTGALATRPNLHILASHGGGSLMTELPRIDFLRNITPELRELMPESAAESARRIWFDPLLFDVGLVQHLARVVGTERLVFGTDYPFMPGDPIAFLDDPVLPTGFAAAVRATNPAMLLDMLTRPDLLAKGIGK</sequence>
<dbReference type="GO" id="GO:0005737">
    <property type="term" value="C:cytoplasm"/>
    <property type="evidence" value="ECO:0007669"/>
    <property type="project" value="TreeGrafter"/>
</dbReference>
<dbReference type="SUPFAM" id="SSF51556">
    <property type="entry name" value="Metallo-dependent hydrolases"/>
    <property type="match status" value="1"/>
</dbReference>
<dbReference type="PANTHER" id="PTHR21240:SF28">
    <property type="entry name" value="ISO-OROTATE DECARBOXYLASE (EUROFUNG)"/>
    <property type="match status" value="1"/>
</dbReference>